<feature type="non-terminal residue" evidence="2">
    <location>
        <position position="1"/>
    </location>
</feature>
<sequence>RTATAALQTSSGRRRTRACWRWSRAVCVGGGEGCGRTRELGGSGGGSPRQ</sequence>
<reference evidence="2" key="2">
    <citation type="journal article" date="2023" name="Plants (Basel)">
        <title>Annotation of the Turnera subulata (Passifloraceae) Draft Genome Reveals the S-Locus Evolved after the Divergence of Turneroideae from Passifloroideae in a Stepwise Manner.</title>
        <authorList>
            <person name="Henning P.M."/>
            <person name="Roalson E.H."/>
            <person name="Mir W."/>
            <person name="McCubbin A.G."/>
            <person name="Shore J.S."/>
        </authorList>
    </citation>
    <scope>NUCLEOTIDE SEQUENCE</scope>
    <source>
        <strain evidence="2">F60SS</strain>
    </source>
</reference>
<evidence type="ECO:0000313" key="2">
    <source>
        <dbReference type="EMBL" id="KAJ4851279.1"/>
    </source>
</evidence>
<keyword evidence="3" id="KW-1185">Reference proteome</keyword>
<gene>
    <name evidence="2" type="ORF">Tsubulata_019975</name>
    <name evidence="1" type="ORF">Tsubulata_035692</name>
</gene>
<comment type="caution">
    <text evidence="2">The sequence shown here is derived from an EMBL/GenBank/DDBJ whole genome shotgun (WGS) entry which is preliminary data.</text>
</comment>
<dbReference type="AlphaFoldDB" id="A0A9Q0JRF6"/>
<evidence type="ECO:0000313" key="3">
    <source>
        <dbReference type="Proteomes" id="UP001141552"/>
    </source>
</evidence>
<dbReference type="Proteomes" id="UP001141552">
    <property type="component" value="Unassembled WGS sequence"/>
</dbReference>
<organism evidence="2 3">
    <name type="scientific">Turnera subulata</name>
    <dbReference type="NCBI Taxonomy" id="218843"/>
    <lineage>
        <taxon>Eukaryota</taxon>
        <taxon>Viridiplantae</taxon>
        <taxon>Streptophyta</taxon>
        <taxon>Embryophyta</taxon>
        <taxon>Tracheophyta</taxon>
        <taxon>Spermatophyta</taxon>
        <taxon>Magnoliopsida</taxon>
        <taxon>eudicotyledons</taxon>
        <taxon>Gunneridae</taxon>
        <taxon>Pentapetalae</taxon>
        <taxon>rosids</taxon>
        <taxon>fabids</taxon>
        <taxon>Malpighiales</taxon>
        <taxon>Passifloraceae</taxon>
        <taxon>Turnera</taxon>
    </lineage>
</organism>
<protein>
    <submittedName>
        <fullName evidence="2">Uncharacterized protein</fullName>
    </submittedName>
</protein>
<reference evidence="2" key="1">
    <citation type="submission" date="2022-02" db="EMBL/GenBank/DDBJ databases">
        <authorList>
            <person name="Henning P.M."/>
            <person name="McCubbin A.G."/>
            <person name="Shore J.S."/>
        </authorList>
    </citation>
    <scope>NUCLEOTIDE SEQUENCE</scope>
    <source>
        <strain evidence="2">F60SS</strain>
        <tissue evidence="2">Leaves</tissue>
    </source>
</reference>
<proteinExistence type="predicted"/>
<dbReference type="EMBL" id="JAKUCV010000118">
    <property type="protein sequence ID" value="KAJ4851168.1"/>
    <property type="molecule type" value="Genomic_DNA"/>
</dbReference>
<accession>A0A9Q0JRF6</accession>
<name>A0A9Q0JRF6_9ROSI</name>
<evidence type="ECO:0000313" key="1">
    <source>
        <dbReference type="EMBL" id="KAJ4851168.1"/>
    </source>
</evidence>
<dbReference type="EMBL" id="JAKUCV010000100">
    <property type="protein sequence ID" value="KAJ4851279.1"/>
    <property type="molecule type" value="Genomic_DNA"/>
</dbReference>